<dbReference type="PANTHER" id="PTHR44936">
    <property type="entry name" value="SENSOR PROTEIN CREC"/>
    <property type="match status" value="1"/>
</dbReference>
<keyword evidence="3" id="KW-0808">Transferase</keyword>
<reference evidence="9" key="1">
    <citation type="journal article" date="2022" name="bioRxiv">
        <title>Discovery and biosynthetic assessment of Streptomyces ortus sp nov. isolated from a deep-sea sponge.</title>
        <authorList>
            <person name="Williams S.E."/>
        </authorList>
    </citation>
    <scope>NUCLEOTIDE SEQUENCE</scope>
    <source>
        <strain evidence="9">A15ISP2-DRY2</strain>
    </source>
</reference>
<dbReference type="InterPro" id="IPR003594">
    <property type="entry name" value="HATPase_dom"/>
</dbReference>
<dbReference type="PROSITE" id="PS50109">
    <property type="entry name" value="HIS_KIN"/>
    <property type="match status" value="1"/>
</dbReference>
<feature type="region of interest" description="Disordered" evidence="7">
    <location>
        <begin position="302"/>
        <end position="325"/>
    </location>
</feature>
<dbReference type="SMART" id="SM00387">
    <property type="entry name" value="HATPase_c"/>
    <property type="match status" value="1"/>
</dbReference>
<evidence type="ECO:0000256" key="5">
    <source>
        <dbReference type="ARBA" id="ARBA00022777"/>
    </source>
</evidence>
<protein>
    <recommendedName>
        <fullName evidence="2">histidine kinase</fullName>
        <ecNumber evidence="2">2.7.13.3</ecNumber>
    </recommendedName>
</protein>
<dbReference type="InterPro" id="IPR050980">
    <property type="entry name" value="2C_sensor_his_kinase"/>
</dbReference>
<dbReference type="Gene3D" id="1.10.287.130">
    <property type="match status" value="1"/>
</dbReference>
<gene>
    <name evidence="9" type="ORF">K3769_39700</name>
</gene>
<feature type="domain" description="Histidine kinase" evidence="8">
    <location>
        <begin position="78"/>
        <end position="305"/>
    </location>
</feature>
<evidence type="ECO:0000313" key="10">
    <source>
        <dbReference type="Proteomes" id="UP001165590"/>
    </source>
</evidence>
<dbReference type="EMBL" id="JAIFZO010000002">
    <property type="protein sequence ID" value="MCX4238794.1"/>
    <property type="molecule type" value="Genomic_DNA"/>
</dbReference>
<dbReference type="RefSeq" id="WP_267031057.1">
    <property type="nucleotide sequence ID" value="NZ_JAIFZO010000002.1"/>
</dbReference>
<evidence type="ECO:0000256" key="1">
    <source>
        <dbReference type="ARBA" id="ARBA00000085"/>
    </source>
</evidence>
<dbReference type="CDD" id="cd00075">
    <property type="entry name" value="HATPase"/>
    <property type="match status" value="1"/>
</dbReference>
<keyword evidence="4" id="KW-0547">Nucleotide-binding</keyword>
<evidence type="ECO:0000259" key="8">
    <source>
        <dbReference type="PROSITE" id="PS50109"/>
    </source>
</evidence>
<comment type="caution">
    <text evidence="9">The sequence shown here is derived from an EMBL/GenBank/DDBJ whole genome shotgun (WGS) entry which is preliminary data.</text>
</comment>
<feature type="compositionally biased region" description="Basic and acidic residues" evidence="7">
    <location>
        <begin position="311"/>
        <end position="325"/>
    </location>
</feature>
<evidence type="ECO:0000313" key="9">
    <source>
        <dbReference type="EMBL" id="MCX4238794.1"/>
    </source>
</evidence>
<dbReference type="GO" id="GO:0016301">
    <property type="term" value="F:kinase activity"/>
    <property type="evidence" value="ECO:0007669"/>
    <property type="project" value="UniProtKB-KW"/>
</dbReference>
<sequence length="325" mass="34714">MGLAAALLGVAYRCWCARLLASLDAVTRTIRQLERGEPVELLAEHAGPAQTRELVESVNRIASTTQAVDERYRMLLSDIAHQQRTTLHLLGIRMERLAAHLSAPGAEVHSMITNDLERLRATVSELREASTATVSPPIEVDAGLVVRERVAAWADAAVDRQLVLDAPLTSGRATVMARGGTLERVIDILLDNAVRMSRPRGAVIVRTVTTGGQVHIRVSDEGPGMTKREREEAVRGGRIGGRGHRPGRGDDGGASVRPGSGGSEGWGLGLSIAHMLVVSHGGELTLESGPGGRGLTAHIRFPQVSPVGDTPLRRLLDVPSSRARE</sequence>
<accession>A0ABT3VFS3</accession>
<dbReference type="InterPro" id="IPR005467">
    <property type="entry name" value="His_kinase_dom"/>
</dbReference>
<evidence type="ECO:0000256" key="2">
    <source>
        <dbReference type="ARBA" id="ARBA00012438"/>
    </source>
</evidence>
<dbReference type="Pfam" id="PF02518">
    <property type="entry name" value="HATPase_c"/>
    <property type="match status" value="1"/>
</dbReference>
<name>A0ABT3VFS3_9ACTN</name>
<keyword evidence="6" id="KW-0067">ATP-binding</keyword>
<evidence type="ECO:0000256" key="7">
    <source>
        <dbReference type="SAM" id="MobiDB-lite"/>
    </source>
</evidence>
<dbReference type="EC" id="2.7.13.3" evidence="2"/>
<dbReference type="PANTHER" id="PTHR44936:SF10">
    <property type="entry name" value="SENSOR PROTEIN RSTB"/>
    <property type="match status" value="1"/>
</dbReference>
<dbReference type="SUPFAM" id="SSF55874">
    <property type="entry name" value="ATPase domain of HSP90 chaperone/DNA topoisomerase II/histidine kinase"/>
    <property type="match status" value="1"/>
</dbReference>
<evidence type="ECO:0000256" key="3">
    <source>
        <dbReference type="ARBA" id="ARBA00022679"/>
    </source>
</evidence>
<keyword evidence="10" id="KW-1185">Reference proteome</keyword>
<comment type="catalytic activity">
    <reaction evidence="1">
        <text>ATP + protein L-histidine = ADP + protein N-phospho-L-histidine.</text>
        <dbReference type="EC" id="2.7.13.3"/>
    </reaction>
</comment>
<organism evidence="9 10">
    <name type="scientific">Streptomyces ortus</name>
    <dbReference type="NCBI Taxonomy" id="2867268"/>
    <lineage>
        <taxon>Bacteria</taxon>
        <taxon>Bacillati</taxon>
        <taxon>Actinomycetota</taxon>
        <taxon>Actinomycetes</taxon>
        <taxon>Kitasatosporales</taxon>
        <taxon>Streptomycetaceae</taxon>
        <taxon>Streptomyces</taxon>
    </lineage>
</organism>
<proteinExistence type="predicted"/>
<keyword evidence="5 9" id="KW-0418">Kinase</keyword>
<evidence type="ECO:0000256" key="4">
    <source>
        <dbReference type="ARBA" id="ARBA00022741"/>
    </source>
</evidence>
<dbReference type="Proteomes" id="UP001165590">
    <property type="component" value="Unassembled WGS sequence"/>
</dbReference>
<dbReference type="Gene3D" id="3.30.565.10">
    <property type="entry name" value="Histidine kinase-like ATPase, C-terminal domain"/>
    <property type="match status" value="1"/>
</dbReference>
<dbReference type="InterPro" id="IPR036890">
    <property type="entry name" value="HATPase_C_sf"/>
</dbReference>
<feature type="compositionally biased region" description="Basic and acidic residues" evidence="7">
    <location>
        <begin position="226"/>
        <end position="235"/>
    </location>
</feature>
<feature type="region of interest" description="Disordered" evidence="7">
    <location>
        <begin position="218"/>
        <end position="262"/>
    </location>
</feature>
<evidence type="ECO:0000256" key="6">
    <source>
        <dbReference type="ARBA" id="ARBA00022840"/>
    </source>
</evidence>